<keyword evidence="2" id="KW-1185">Reference proteome</keyword>
<organism evidence="2 3">
    <name type="scientific">Hydra vulgaris</name>
    <name type="common">Hydra</name>
    <name type="synonym">Hydra attenuata</name>
    <dbReference type="NCBI Taxonomy" id="6087"/>
    <lineage>
        <taxon>Eukaryota</taxon>
        <taxon>Metazoa</taxon>
        <taxon>Cnidaria</taxon>
        <taxon>Hydrozoa</taxon>
        <taxon>Hydroidolina</taxon>
        <taxon>Anthoathecata</taxon>
        <taxon>Aplanulata</taxon>
        <taxon>Hydridae</taxon>
        <taxon>Hydra</taxon>
    </lineage>
</organism>
<gene>
    <name evidence="3" type="primary">LOC136079564</name>
</gene>
<reference evidence="3" key="1">
    <citation type="submission" date="2025-08" db="UniProtKB">
        <authorList>
            <consortium name="RefSeq"/>
        </authorList>
    </citation>
    <scope>IDENTIFICATION</scope>
</reference>
<protein>
    <submittedName>
        <fullName evidence="3">Uncharacterized protein LOC136079564</fullName>
    </submittedName>
</protein>
<evidence type="ECO:0000313" key="3">
    <source>
        <dbReference type="RefSeq" id="XP_065651523.1"/>
    </source>
</evidence>
<accession>A0ABM4BQV1</accession>
<dbReference type="GeneID" id="136079564"/>
<evidence type="ECO:0000256" key="1">
    <source>
        <dbReference type="SAM" id="MobiDB-lite"/>
    </source>
</evidence>
<feature type="region of interest" description="Disordered" evidence="1">
    <location>
        <begin position="374"/>
        <end position="395"/>
    </location>
</feature>
<evidence type="ECO:0000313" key="2">
    <source>
        <dbReference type="Proteomes" id="UP001652625"/>
    </source>
</evidence>
<dbReference type="RefSeq" id="XP_065651523.1">
    <property type="nucleotide sequence ID" value="XM_065795451.1"/>
</dbReference>
<proteinExistence type="predicted"/>
<dbReference type="Proteomes" id="UP001652625">
    <property type="component" value="Chromosome 04"/>
</dbReference>
<name>A0ABM4BQV1_HYDVU</name>
<sequence>MSYSVVIFNIDNEVATVSSKWFKDSGCVLWPNCRVGKKLQNMLLNHEVPGADWISYEVRVLSSNILTLKSARAKERLAEETSDLSSAEDGSRIIYAPSRFNSQEYCQPPSKISKITSNSHTTSYLNNPLITHTPSLVSHPSLNQTSASFSNDDHCIFDTQEFLRPLAKVRKFSSNCQTTSSNNYPSFPDNSALVPDFSISNSVQTPTPISYYIPCAHHCTHVVTWFEKLFKEIQQMRAEQNVINHRLDQQCQNEHQHADSNFLNCLPLGSEVDFERFGIEIDGDNGKRTTLIRYLRKRSDSNVNKTILNLLRSVLKDNVLSCYSRDGKRDKKSFSSIKGNFVSIIQDVVMKVHKGVSLVQINVAISEQLKRLNQRNRNSKSTTAEVTTPEILEFD</sequence>
<dbReference type="PANTHER" id="PTHR34153">
    <property type="entry name" value="SI:CH211-262H13.3-RELATED-RELATED"/>
    <property type="match status" value="1"/>
</dbReference>
<dbReference type="PANTHER" id="PTHR34153:SF2">
    <property type="entry name" value="SI:CH211-262H13.3-RELATED"/>
    <property type="match status" value="1"/>
</dbReference>